<dbReference type="EMBL" id="JADGJH010003586">
    <property type="protein sequence ID" value="KAJ3090001.1"/>
    <property type="molecule type" value="Genomic_DNA"/>
</dbReference>
<dbReference type="PANTHER" id="PTHR14552:SF21">
    <property type="entry name" value="DCTP PYROPHOSPHATASE 1"/>
    <property type="match status" value="1"/>
</dbReference>
<keyword evidence="2" id="KW-1185">Reference proteome</keyword>
<accession>A0AAD5X6U7</accession>
<sequence length="167" mass="18236">MVSEQTLSLGTLDTRLARFGADRGWGDTQAPRNLFIAMNAEVGELCEIFQSCVQTPPGLSGTVISINVNTFIRITTTSGFGDSERIHVGEEVSDVLIYLVQLSRSCHVDLLNAALTVISSDSATATNLSLDDLTESVHEFLKTSLILYRPHNLLLALVRILHAAYCR</sequence>
<dbReference type="PANTHER" id="PTHR14552">
    <property type="match status" value="1"/>
</dbReference>
<gene>
    <name evidence="1" type="ORF">HK100_007578</name>
</gene>
<dbReference type="Gene3D" id="1.10.287.1080">
    <property type="entry name" value="MazG-like"/>
    <property type="match status" value="1"/>
</dbReference>
<reference evidence="1" key="1">
    <citation type="submission" date="2020-05" db="EMBL/GenBank/DDBJ databases">
        <title>Phylogenomic resolution of chytrid fungi.</title>
        <authorList>
            <person name="Stajich J.E."/>
            <person name="Amses K."/>
            <person name="Simmons R."/>
            <person name="Seto K."/>
            <person name="Myers J."/>
            <person name="Bonds A."/>
            <person name="Quandt C.A."/>
            <person name="Barry K."/>
            <person name="Liu P."/>
            <person name="Grigoriev I."/>
            <person name="Longcore J.E."/>
            <person name="James T.Y."/>
        </authorList>
    </citation>
    <scope>NUCLEOTIDE SEQUENCE</scope>
    <source>
        <strain evidence="1">JEL0513</strain>
    </source>
</reference>
<comment type="caution">
    <text evidence="1">The sequence shown here is derived from an EMBL/GenBank/DDBJ whole genome shotgun (WGS) entry which is preliminary data.</text>
</comment>
<name>A0AAD5X6U7_9FUNG</name>
<dbReference type="Proteomes" id="UP001211907">
    <property type="component" value="Unassembled WGS sequence"/>
</dbReference>
<evidence type="ECO:0000313" key="2">
    <source>
        <dbReference type="Proteomes" id="UP001211907"/>
    </source>
</evidence>
<dbReference type="SUPFAM" id="SSF101386">
    <property type="entry name" value="all-alpha NTP pyrophosphatases"/>
    <property type="match status" value="1"/>
</dbReference>
<organism evidence="1 2">
    <name type="scientific">Physocladia obscura</name>
    <dbReference type="NCBI Taxonomy" id="109957"/>
    <lineage>
        <taxon>Eukaryota</taxon>
        <taxon>Fungi</taxon>
        <taxon>Fungi incertae sedis</taxon>
        <taxon>Chytridiomycota</taxon>
        <taxon>Chytridiomycota incertae sedis</taxon>
        <taxon>Chytridiomycetes</taxon>
        <taxon>Chytridiales</taxon>
        <taxon>Chytriomycetaceae</taxon>
        <taxon>Physocladia</taxon>
    </lineage>
</organism>
<dbReference type="AlphaFoldDB" id="A0AAD5X6U7"/>
<proteinExistence type="predicted"/>
<protein>
    <submittedName>
        <fullName evidence="1">Uncharacterized protein</fullName>
    </submittedName>
</protein>
<evidence type="ECO:0000313" key="1">
    <source>
        <dbReference type="EMBL" id="KAJ3090001.1"/>
    </source>
</evidence>